<name>A0A927MXV4_9ACTN</name>
<reference evidence="2" key="1">
    <citation type="submission" date="2020-10" db="EMBL/GenBank/DDBJ databases">
        <title>Sequencing the genomes of 1000 actinobacteria strains.</title>
        <authorList>
            <person name="Klenk H.-P."/>
        </authorList>
    </citation>
    <scope>NUCLEOTIDE SEQUENCE</scope>
    <source>
        <strain evidence="2">DSM 45354</strain>
    </source>
</reference>
<evidence type="ECO:0000313" key="3">
    <source>
        <dbReference type="Proteomes" id="UP000638648"/>
    </source>
</evidence>
<dbReference type="Proteomes" id="UP000638648">
    <property type="component" value="Unassembled WGS sequence"/>
</dbReference>
<sequence length="57" mass="6457">MPTMMKLTDHVEPLWFLALPMRPEWQWPTLALMYAIGALAYTVAGRIALAAVKLPME</sequence>
<evidence type="ECO:0000256" key="1">
    <source>
        <dbReference type="SAM" id="Phobius"/>
    </source>
</evidence>
<keyword evidence="1" id="KW-1133">Transmembrane helix</keyword>
<keyword evidence="3" id="KW-1185">Reference proteome</keyword>
<proteinExistence type="predicted"/>
<keyword evidence="1" id="KW-0472">Membrane</keyword>
<dbReference type="RefSeq" id="WP_192752269.1">
    <property type="nucleotide sequence ID" value="NZ_BAABJL010000097.1"/>
</dbReference>
<dbReference type="AlphaFoldDB" id="A0A927MXV4"/>
<protein>
    <submittedName>
        <fullName evidence="2">Uncharacterized protein</fullName>
    </submittedName>
</protein>
<dbReference type="EMBL" id="JADBEM010000001">
    <property type="protein sequence ID" value="MBE1608501.1"/>
    <property type="molecule type" value="Genomic_DNA"/>
</dbReference>
<gene>
    <name evidence="2" type="ORF">HEB94_005349</name>
</gene>
<evidence type="ECO:0000313" key="2">
    <source>
        <dbReference type="EMBL" id="MBE1608501.1"/>
    </source>
</evidence>
<keyword evidence="1" id="KW-0812">Transmembrane</keyword>
<accession>A0A927MXV4</accession>
<organism evidence="2 3">
    <name type="scientific">Actinopolymorpha pittospori</name>
    <dbReference type="NCBI Taxonomy" id="648752"/>
    <lineage>
        <taxon>Bacteria</taxon>
        <taxon>Bacillati</taxon>
        <taxon>Actinomycetota</taxon>
        <taxon>Actinomycetes</taxon>
        <taxon>Propionibacteriales</taxon>
        <taxon>Actinopolymorphaceae</taxon>
        <taxon>Actinopolymorpha</taxon>
    </lineage>
</organism>
<comment type="caution">
    <text evidence="2">The sequence shown here is derived from an EMBL/GenBank/DDBJ whole genome shotgun (WGS) entry which is preliminary data.</text>
</comment>
<feature type="transmembrane region" description="Helical" evidence="1">
    <location>
        <begin position="31"/>
        <end position="52"/>
    </location>
</feature>